<feature type="domain" description="Ig-like" evidence="1">
    <location>
        <begin position="101"/>
        <end position="185"/>
    </location>
</feature>
<gene>
    <name evidence="2" type="ORF">C0J50_23808</name>
</gene>
<dbReference type="GO" id="GO:0070062">
    <property type="term" value="C:extracellular exosome"/>
    <property type="evidence" value="ECO:0007669"/>
    <property type="project" value="TreeGrafter"/>
</dbReference>
<dbReference type="AlphaFoldDB" id="A0AAD5AIV2"/>
<reference evidence="2" key="1">
    <citation type="submission" date="2018-07" db="EMBL/GenBank/DDBJ databases">
        <title>Comparative genomics of catfishes provides insights into carnivory and benthic adaptation.</title>
        <authorList>
            <person name="Zhang Y."/>
            <person name="Wang D."/>
            <person name="Peng Z."/>
            <person name="Zheng S."/>
            <person name="Shao F."/>
            <person name="Tao W."/>
        </authorList>
    </citation>
    <scope>NUCLEOTIDE SEQUENCE</scope>
    <source>
        <strain evidence="2">Chongqing</strain>
    </source>
</reference>
<dbReference type="CDD" id="cd00096">
    <property type="entry name" value="Ig"/>
    <property type="match status" value="2"/>
</dbReference>
<dbReference type="Pfam" id="PF13927">
    <property type="entry name" value="Ig_3"/>
    <property type="match status" value="1"/>
</dbReference>
<keyword evidence="2" id="KW-0675">Receptor</keyword>
<dbReference type="GO" id="GO:0042609">
    <property type="term" value="F:CD4 receptor binding"/>
    <property type="evidence" value="ECO:0007669"/>
    <property type="project" value="TreeGrafter"/>
</dbReference>
<dbReference type="InterPro" id="IPR007110">
    <property type="entry name" value="Ig-like_dom"/>
</dbReference>
<keyword evidence="3" id="KW-1185">Reference proteome</keyword>
<dbReference type="GO" id="GO:0042113">
    <property type="term" value="P:B cell activation"/>
    <property type="evidence" value="ECO:0007669"/>
    <property type="project" value="TreeGrafter"/>
</dbReference>
<accession>A0AAD5AIV2</accession>
<feature type="domain" description="Ig-like" evidence="1">
    <location>
        <begin position="10"/>
        <end position="83"/>
    </location>
</feature>
<name>A0AAD5AIV2_SILAS</name>
<dbReference type="GO" id="GO:0030888">
    <property type="term" value="P:regulation of B cell proliferation"/>
    <property type="evidence" value="ECO:0007669"/>
    <property type="project" value="TreeGrafter"/>
</dbReference>
<comment type="caution">
    <text evidence="2">The sequence shown here is derived from an EMBL/GenBank/DDBJ whole genome shotgun (WGS) entry which is preliminary data.</text>
</comment>
<feature type="non-terminal residue" evidence="2">
    <location>
        <position position="1"/>
    </location>
</feature>
<dbReference type="EMBL" id="MU551718">
    <property type="protein sequence ID" value="KAI5616640.1"/>
    <property type="molecule type" value="Genomic_DNA"/>
</dbReference>
<dbReference type="GO" id="GO:0005769">
    <property type="term" value="C:early endosome"/>
    <property type="evidence" value="ECO:0007669"/>
    <property type="project" value="TreeGrafter"/>
</dbReference>
<dbReference type="PROSITE" id="PS50835">
    <property type="entry name" value="IG_LIKE"/>
    <property type="match status" value="3"/>
</dbReference>
<dbReference type="GO" id="GO:0033691">
    <property type="term" value="F:sialic acid binding"/>
    <property type="evidence" value="ECO:0007669"/>
    <property type="project" value="TreeGrafter"/>
</dbReference>
<evidence type="ECO:0000313" key="3">
    <source>
        <dbReference type="Proteomes" id="UP001205998"/>
    </source>
</evidence>
<dbReference type="SMART" id="SM00409">
    <property type="entry name" value="IG"/>
    <property type="match status" value="3"/>
</dbReference>
<sequence length="363" mass="40272">LCADESALRPELSGPGMAFLKSTIMLECKLSGSESPLIFELIKDNEKVLVISNNPITYSLKVKKESEGKYVCRVKMRNQTSTSNPVHLQVVIPVQGASIVPNPNPPVIYEGAGFNLSCEVRMGTHLIYSWYHNKQEVLSPSPLHHLVGKMLTVDKAAEWHDGIYSCVAENMMGSHSRASSSMPITVVVKKYLSAPRLSFTLFHDGSGYYANLSCRSAYGSPPVTFQLLLNGKRVDVQQVDLLEAWFSQPVTVGLDMGIVQCIAENDIQQLLSNTIDLEIVTGPAHVKVEYLHRRESVVPAAVLQCMVFMGTFPIFSWSFNSSTIPKNANSRTFIQHGQVLVLTHISPENFGYYSCRVRDSFNL</sequence>
<dbReference type="Gene3D" id="2.60.40.10">
    <property type="entry name" value="Immunoglobulins"/>
    <property type="match status" value="3"/>
</dbReference>
<dbReference type="GO" id="GO:0019903">
    <property type="term" value="F:protein phosphatase binding"/>
    <property type="evidence" value="ECO:0007669"/>
    <property type="project" value="TreeGrafter"/>
</dbReference>
<dbReference type="GO" id="GO:0050859">
    <property type="term" value="P:negative regulation of B cell receptor signaling pathway"/>
    <property type="evidence" value="ECO:0007669"/>
    <property type="project" value="TreeGrafter"/>
</dbReference>
<organism evidence="2 3">
    <name type="scientific">Silurus asotus</name>
    <name type="common">Amur catfish</name>
    <name type="synonym">Parasilurus asotus</name>
    <dbReference type="NCBI Taxonomy" id="30991"/>
    <lineage>
        <taxon>Eukaryota</taxon>
        <taxon>Metazoa</taxon>
        <taxon>Chordata</taxon>
        <taxon>Craniata</taxon>
        <taxon>Vertebrata</taxon>
        <taxon>Euteleostomi</taxon>
        <taxon>Actinopterygii</taxon>
        <taxon>Neopterygii</taxon>
        <taxon>Teleostei</taxon>
        <taxon>Ostariophysi</taxon>
        <taxon>Siluriformes</taxon>
        <taxon>Siluridae</taxon>
        <taxon>Silurus</taxon>
    </lineage>
</organism>
<evidence type="ECO:0000313" key="2">
    <source>
        <dbReference type="EMBL" id="KAI5616640.1"/>
    </source>
</evidence>
<dbReference type="GO" id="GO:0009897">
    <property type="term" value="C:external side of plasma membrane"/>
    <property type="evidence" value="ECO:0007669"/>
    <property type="project" value="TreeGrafter"/>
</dbReference>
<feature type="non-terminal residue" evidence="2">
    <location>
        <position position="363"/>
    </location>
</feature>
<dbReference type="SUPFAM" id="SSF48726">
    <property type="entry name" value="Immunoglobulin"/>
    <property type="match status" value="3"/>
</dbReference>
<feature type="domain" description="Ig-like" evidence="1">
    <location>
        <begin position="283"/>
        <end position="363"/>
    </location>
</feature>
<protein>
    <submittedName>
        <fullName evidence="2">Fc receptor-like protein 5 isoform X2</fullName>
    </submittedName>
</protein>
<dbReference type="InterPro" id="IPR013783">
    <property type="entry name" value="Ig-like_fold"/>
</dbReference>
<dbReference type="Proteomes" id="UP001205998">
    <property type="component" value="Unassembled WGS sequence"/>
</dbReference>
<proteinExistence type="predicted"/>
<dbReference type="InterPro" id="IPR036179">
    <property type="entry name" value="Ig-like_dom_sf"/>
</dbReference>
<dbReference type="PANTHER" id="PTHR46958:SF1">
    <property type="entry name" value="B-CELL RECEPTOR CD22"/>
    <property type="match status" value="1"/>
</dbReference>
<dbReference type="InterPro" id="IPR003599">
    <property type="entry name" value="Ig_sub"/>
</dbReference>
<dbReference type="GO" id="GO:0055037">
    <property type="term" value="C:recycling endosome"/>
    <property type="evidence" value="ECO:0007669"/>
    <property type="project" value="TreeGrafter"/>
</dbReference>
<evidence type="ECO:0000259" key="1">
    <source>
        <dbReference type="PROSITE" id="PS50835"/>
    </source>
</evidence>
<dbReference type="PANTHER" id="PTHR46958">
    <property type="entry name" value="B-CELL RECEPTOR CD22"/>
    <property type="match status" value="1"/>
</dbReference>